<gene>
    <name evidence="1" type="ORF">HZZ05_01795</name>
</gene>
<protein>
    <submittedName>
        <fullName evidence="1">Uncharacterized protein</fullName>
    </submittedName>
</protein>
<proteinExistence type="predicted"/>
<dbReference type="Proteomes" id="UP000572528">
    <property type="component" value="Unassembled WGS sequence"/>
</dbReference>
<dbReference type="EMBL" id="JACBXV010000011">
    <property type="protein sequence ID" value="NYS68272.1"/>
    <property type="molecule type" value="Genomic_DNA"/>
</dbReference>
<comment type="caution">
    <text evidence="1">The sequence shown here is derived from an EMBL/GenBank/DDBJ whole genome shotgun (WGS) entry which is preliminary data.</text>
</comment>
<evidence type="ECO:0000313" key="1">
    <source>
        <dbReference type="EMBL" id="NYS68272.1"/>
    </source>
</evidence>
<dbReference type="AlphaFoldDB" id="A0A853EJ83"/>
<name>A0A853EJ83_9ACTO</name>
<organism evidence="1 2">
    <name type="scientific">Actinomyces bowdenii</name>
    <dbReference type="NCBI Taxonomy" id="131109"/>
    <lineage>
        <taxon>Bacteria</taxon>
        <taxon>Bacillati</taxon>
        <taxon>Actinomycetota</taxon>
        <taxon>Actinomycetes</taxon>
        <taxon>Actinomycetales</taxon>
        <taxon>Actinomycetaceae</taxon>
        <taxon>Actinomyces</taxon>
    </lineage>
</organism>
<sequence length="107" mass="11468">MSKTITLQPDYLGDVLPYPFFIDAGSGLVGRQDFWGGSPYRLVGMAWQDAPFEVVLTMGELAEDPHAAVGLVPVFEDAVGGYSTWTQMVIDSVTVKDDVARVGGEAA</sequence>
<reference evidence="1 2" key="1">
    <citation type="submission" date="2020-07" db="EMBL/GenBank/DDBJ databases">
        <title>MOT database genomes.</title>
        <authorList>
            <person name="Joseph S."/>
            <person name="Aduse-Opoku J."/>
            <person name="Hashim A."/>
            <person name="Wade W."/>
            <person name="Curtis M."/>
        </authorList>
    </citation>
    <scope>NUCLEOTIDE SEQUENCE [LARGE SCALE GENOMIC DNA]</scope>
    <source>
        <strain evidence="1 2">WMus004</strain>
    </source>
</reference>
<dbReference type="RefSeq" id="WP_179899613.1">
    <property type="nucleotide sequence ID" value="NZ_JACBXV010000011.1"/>
</dbReference>
<evidence type="ECO:0000313" key="2">
    <source>
        <dbReference type="Proteomes" id="UP000572528"/>
    </source>
</evidence>
<accession>A0A853EJ83</accession>